<protein>
    <recommendedName>
        <fullName evidence="5">Lipoprotein</fullName>
    </recommendedName>
</protein>
<dbReference type="EMBL" id="BAAATA010000052">
    <property type="protein sequence ID" value="GAA2510533.1"/>
    <property type="molecule type" value="Genomic_DNA"/>
</dbReference>
<evidence type="ECO:0000313" key="3">
    <source>
        <dbReference type="EMBL" id="GAA2510533.1"/>
    </source>
</evidence>
<dbReference type="PROSITE" id="PS51257">
    <property type="entry name" value="PROKAR_LIPOPROTEIN"/>
    <property type="match status" value="1"/>
</dbReference>
<name>A0ABP6A7Y6_9ACTN</name>
<accession>A0ABP6A7Y6</accession>
<gene>
    <name evidence="3" type="ORF">GCM10010406_53650</name>
</gene>
<feature type="chain" id="PRO_5047121873" description="Lipoprotein" evidence="2">
    <location>
        <begin position="19"/>
        <end position="220"/>
    </location>
</feature>
<evidence type="ECO:0000313" key="4">
    <source>
        <dbReference type="Proteomes" id="UP001501358"/>
    </source>
</evidence>
<keyword evidence="4" id="KW-1185">Reference proteome</keyword>
<organism evidence="3 4">
    <name type="scientific">Streptomyces thermolineatus</name>
    <dbReference type="NCBI Taxonomy" id="44033"/>
    <lineage>
        <taxon>Bacteria</taxon>
        <taxon>Bacillati</taxon>
        <taxon>Actinomycetota</taxon>
        <taxon>Actinomycetes</taxon>
        <taxon>Kitasatosporales</taxon>
        <taxon>Streptomycetaceae</taxon>
        <taxon>Streptomyces</taxon>
    </lineage>
</organism>
<evidence type="ECO:0000256" key="1">
    <source>
        <dbReference type="SAM" id="MobiDB-lite"/>
    </source>
</evidence>
<evidence type="ECO:0000256" key="2">
    <source>
        <dbReference type="SAM" id="SignalP"/>
    </source>
</evidence>
<feature type="signal peptide" evidence="2">
    <location>
        <begin position="1"/>
        <end position="18"/>
    </location>
</feature>
<sequence>MRKVAIGCAALLTGAVLAGCGGGDESAAGSGGTASAAPATPAAGDSTGPGKHEGSDTLEPPKPPAPRGPVLRATEETWTYDIRIVSARTAPEAPDGTVVEPGRTNVIVSYTIKGTAPDRPSMAPPHGSLRVVHPACEDNLYKCPRLASGTTYYTGDQAAFGYEGQGVEELYGKLDAGATYYASAWGAVSEETDLGRAELCDGGGVLDKGDCIPLGEVTKG</sequence>
<reference evidence="4" key="1">
    <citation type="journal article" date="2019" name="Int. J. Syst. Evol. Microbiol.">
        <title>The Global Catalogue of Microorganisms (GCM) 10K type strain sequencing project: providing services to taxonomists for standard genome sequencing and annotation.</title>
        <authorList>
            <consortium name="The Broad Institute Genomics Platform"/>
            <consortium name="The Broad Institute Genome Sequencing Center for Infectious Disease"/>
            <person name="Wu L."/>
            <person name="Ma J."/>
        </authorList>
    </citation>
    <scope>NUCLEOTIDE SEQUENCE [LARGE SCALE GENOMIC DNA]</scope>
    <source>
        <strain evidence="4">JCM 6307</strain>
    </source>
</reference>
<comment type="caution">
    <text evidence="3">The sequence shown here is derived from an EMBL/GenBank/DDBJ whole genome shotgun (WGS) entry which is preliminary data.</text>
</comment>
<dbReference type="Proteomes" id="UP001501358">
    <property type="component" value="Unassembled WGS sequence"/>
</dbReference>
<feature type="region of interest" description="Disordered" evidence="1">
    <location>
        <begin position="24"/>
        <end position="73"/>
    </location>
</feature>
<feature type="compositionally biased region" description="Low complexity" evidence="1">
    <location>
        <begin position="33"/>
        <end position="49"/>
    </location>
</feature>
<proteinExistence type="predicted"/>
<keyword evidence="2" id="KW-0732">Signal</keyword>
<evidence type="ECO:0008006" key="5">
    <source>
        <dbReference type="Google" id="ProtNLM"/>
    </source>
</evidence>